<feature type="compositionally biased region" description="Polar residues" evidence="2">
    <location>
        <begin position="469"/>
        <end position="479"/>
    </location>
</feature>
<feature type="compositionally biased region" description="Basic and acidic residues" evidence="2">
    <location>
        <begin position="540"/>
        <end position="556"/>
    </location>
</feature>
<dbReference type="Gene3D" id="3.30.200.20">
    <property type="entry name" value="Phosphorylase Kinase, domain 1"/>
    <property type="match status" value="1"/>
</dbReference>
<feature type="compositionally biased region" description="Polar residues" evidence="2">
    <location>
        <begin position="393"/>
        <end position="407"/>
    </location>
</feature>
<feature type="compositionally biased region" description="Basic residues" evidence="2">
    <location>
        <begin position="557"/>
        <end position="570"/>
    </location>
</feature>
<dbReference type="PANTHER" id="PTHR48014">
    <property type="entry name" value="SERINE/THREONINE-PROTEIN KINASE FRAY2"/>
    <property type="match status" value="1"/>
</dbReference>
<dbReference type="EMBL" id="JAVFKY010000001">
    <property type="protein sequence ID" value="KAK5582832.1"/>
    <property type="molecule type" value="Genomic_DNA"/>
</dbReference>
<dbReference type="GO" id="GO:1902554">
    <property type="term" value="C:serine/threonine protein kinase complex"/>
    <property type="evidence" value="ECO:0007669"/>
    <property type="project" value="TreeGrafter"/>
</dbReference>
<evidence type="ECO:0000256" key="1">
    <source>
        <dbReference type="ARBA" id="ARBA00008874"/>
    </source>
</evidence>
<dbReference type="PROSITE" id="PS50011">
    <property type="entry name" value="PROTEIN_KINASE_DOM"/>
    <property type="match status" value="1"/>
</dbReference>
<feature type="region of interest" description="Disordered" evidence="2">
    <location>
        <begin position="469"/>
        <end position="518"/>
    </location>
</feature>
<dbReference type="Proteomes" id="UP001344447">
    <property type="component" value="Unassembled WGS sequence"/>
</dbReference>
<feature type="domain" description="Protein kinase" evidence="3">
    <location>
        <begin position="103"/>
        <end position="363"/>
    </location>
</feature>
<evidence type="ECO:0000256" key="2">
    <source>
        <dbReference type="SAM" id="MobiDB-lite"/>
    </source>
</evidence>
<feature type="region of interest" description="Disordered" evidence="2">
    <location>
        <begin position="537"/>
        <end position="578"/>
    </location>
</feature>
<dbReference type="InterPro" id="IPR000719">
    <property type="entry name" value="Prot_kinase_dom"/>
</dbReference>
<organism evidence="4 5">
    <name type="scientific">Dictyostelium firmibasis</name>
    <dbReference type="NCBI Taxonomy" id="79012"/>
    <lineage>
        <taxon>Eukaryota</taxon>
        <taxon>Amoebozoa</taxon>
        <taxon>Evosea</taxon>
        <taxon>Eumycetozoa</taxon>
        <taxon>Dictyostelia</taxon>
        <taxon>Dictyosteliales</taxon>
        <taxon>Dictyosteliaceae</taxon>
        <taxon>Dictyostelium</taxon>
    </lineage>
</organism>
<keyword evidence="5" id="KW-1185">Reference proteome</keyword>
<dbReference type="AlphaFoldDB" id="A0AAN7Z030"/>
<dbReference type="InterPro" id="IPR011009">
    <property type="entry name" value="Kinase-like_dom_sf"/>
</dbReference>
<protein>
    <recommendedName>
        <fullName evidence="3">Protein kinase domain-containing protein</fullName>
    </recommendedName>
</protein>
<dbReference type="InterPro" id="IPR047173">
    <property type="entry name" value="STRAD_A/B-like"/>
</dbReference>
<dbReference type="GO" id="GO:0043539">
    <property type="term" value="F:protein serine/threonine kinase activator activity"/>
    <property type="evidence" value="ECO:0007669"/>
    <property type="project" value="InterPro"/>
</dbReference>
<evidence type="ECO:0000313" key="4">
    <source>
        <dbReference type="EMBL" id="KAK5582832.1"/>
    </source>
</evidence>
<reference evidence="4 5" key="1">
    <citation type="submission" date="2023-11" db="EMBL/GenBank/DDBJ databases">
        <title>Dfirmibasis_genome.</title>
        <authorList>
            <person name="Edelbroek B."/>
            <person name="Kjellin J."/>
            <person name="Jerlstrom-Hultqvist J."/>
            <person name="Soderbom F."/>
        </authorList>
    </citation>
    <scope>NUCLEOTIDE SEQUENCE [LARGE SCALE GENOMIC DNA]</scope>
    <source>
        <strain evidence="4 5">TNS-C-14</strain>
    </source>
</reference>
<feature type="region of interest" description="Disordered" evidence="2">
    <location>
        <begin position="1"/>
        <end position="22"/>
    </location>
</feature>
<sequence>MEINNSNNNNNNTYTINGNNKNNYTHARIEHANHHDLPDSDSDTSSREDELVNSGNGKEPMEERKKSPSHISTAVSNERRESIIRELQQIKTATDYPSSANQYNLIEPIGEGTEGRVFKAYCIPLKENVAIKVVELDKMDPQFVKDVIKEVKVMNGNNHPNLIHYHTSFLENNQLWLVMDYLGGGSLADIMKFKYPDGIPEVLAVTVLKSLLKGLEYLHSHQRIHRDLKSDNILIGEDGAIELADFGVSAMFEKNTCCTRKTIVGTPCWMAPEIISERGYNQGVDIWSFGITAIELIKGKPPGYDLPPSKVFMNLLFGNSPSLQEEEDKGVCSHLYKDMVDKCLQKEPSKRPNASKLLEHKVFKQAKKNNYIVSHLLHGLTPCEDRYRESMSPALSNTPSPDNSRPSSPEHYNHGNLVNAPLPKIVKPSSLNKSSSSLELKNKNLSNPDLVNMPRAASHPVELNTLELNASTGSNSGNLSQSSDQHHKTSKKKHSPSGSIGDSHGSISPPLSTSPEKERKKGFFNHFRRHSIAKLFGSPKEGDHHHHHHKSDDHEQHHHFHLPWKHHHHSPSNNHVET</sequence>
<evidence type="ECO:0000313" key="5">
    <source>
        <dbReference type="Proteomes" id="UP001344447"/>
    </source>
</evidence>
<feature type="region of interest" description="Disordered" evidence="2">
    <location>
        <begin position="34"/>
        <end position="80"/>
    </location>
</feature>
<evidence type="ECO:0000259" key="3">
    <source>
        <dbReference type="PROSITE" id="PS50011"/>
    </source>
</evidence>
<feature type="region of interest" description="Disordered" evidence="2">
    <location>
        <begin position="390"/>
        <end position="453"/>
    </location>
</feature>
<dbReference type="PANTHER" id="PTHR48014:SF28">
    <property type="entry name" value="SERINE_THREONINE-PROTEIN KINASE FRAY1"/>
    <property type="match status" value="1"/>
</dbReference>
<dbReference type="SMART" id="SM00220">
    <property type="entry name" value="S_TKc"/>
    <property type="match status" value="1"/>
</dbReference>
<dbReference type="Gene3D" id="1.10.510.10">
    <property type="entry name" value="Transferase(Phosphotransferase) domain 1"/>
    <property type="match status" value="1"/>
</dbReference>
<dbReference type="GO" id="GO:0005524">
    <property type="term" value="F:ATP binding"/>
    <property type="evidence" value="ECO:0007669"/>
    <property type="project" value="InterPro"/>
</dbReference>
<gene>
    <name evidence="4" type="ORF">RB653_004420</name>
</gene>
<comment type="caution">
    <text evidence="4">The sequence shown here is derived from an EMBL/GenBank/DDBJ whole genome shotgun (WGS) entry which is preliminary data.</text>
</comment>
<comment type="similarity">
    <text evidence="1">Belongs to the protein kinase superfamily. STE Ser/Thr protein kinase family. STE20 subfamily.</text>
</comment>
<proteinExistence type="inferred from homology"/>
<dbReference type="SUPFAM" id="SSF56112">
    <property type="entry name" value="Protein kinase-like (PK-like)"/>
    <property type="match status" value="1"/>
</dbReference>
<name>A0AAN7Z030_9MYCE</name>
<feature type="compositionally biased region" description="Basic and acidic residues" evidence="2">
    <location>
        <begin position="34"/>
        <end position="50"/>
    </location>
</feature>
<accession>A0AAN7Z030</accession>
<dbReference type="Pfam" id="PF00069">
    <property type="entry name" value="Pkinase"/>
    <property type="match status" value="1"/>
</dbReference>
<dbReference type="CDD" id="cd06610">
    <property type="entry name" value="STKc_OSR1_SPAK"/>
    <property type="match status" value="1"/>
</dbReference>
<dbReference type="GO" id="GO:0006611">
    <property type="term" value="P:protein export from nucleus"/>
    <property type="evidence" value="ECO:0007669"/>
    <property type="project" value="TreeGrafter"/>
</dbReference>
<feature type="compositionally biased region" description="Low complexity" evidence="2">
    <location>
        <begin position="427"/>
        <end position="447"/>
    </location>
</feature>
<feature type="compositionally biased region" description="Low complexity" evidence="2">
    <location>
        <begin position="496"/>
        <end position="510"/>
    </location>
</feature>
<dbReference type="GO" id="GO:0004672">
    <property type="term" value="F:protein kinase activity"/>
    <property type="evidence" value="ECO:0007669"/>
    <property type="project" value="InterPro"/>
</dbReference>